<comment type="similarity">
    <text evidence="1">Belongs to the HyuE racemase family.</text>
</comment>
<evidence type="ECO:0000256" key="1">
    <source>
        <dbReference type="ARBA" id="ARBA00038414"/>
    </source>
</evidence>
<organism evidence="3 5">
    <name type="scientific">Jannaschia seohaensis</name>
    <dbReference type="NCBI Taxonomy" id="475081"/>
    <lineage>
        <taxon>Bacteria</taxon>
        <taxon>Pseudomonadati</taxon>
        <taxon>Pseudomonadota</taxon>
        <taxon>Alphaproteobacteria</taxon>
        <taxon>Rhodobacterales</taxon>
        <taxon>Roseobacteraceae</taxon>
        <taxon>Jannaschia</taxon>
    </lineage>
</organism>
<dbReference type="EMBL" id="UETC01000001">
    <property type="protein sequence ID" value="SSA37281.1"/>
    <property type="molecule type" value="Genomic_DNA"/>
</dbReference>
<name>A0A2Y8ZY74_9RHOB</name>
<evidence type="ECO:0000313" key="5">
    <source>
        <dbReference type="Proteomes" id="UP000251571"/>
    </source>
</evidence>
<proteinExistence type="inferred from homology"/>
<dbReference type="InterPro" id="IPR015942">
    <property type="entry name" value="Asp/Glu/hydantoin_racemase"/>
</dbReference>
<evidence type="ECO:0000313" key="4">
    <source>
        <dbReference type="Proteomes" id="UP000245839"/>
    </source>
</evidence>
<dbReference type="OrthoDB" id="9791723at2"/>
<dbReference type="RefSeq" id="WP_109562263.1">
    <property type="nucleotide sequence ID" value="NZ_QGDJ01000001.1"/>
</dbReference>
<dbReference type="Proteomes" id="UP000245839">
    <property type="component" value="Unassembled WGS sequence"/>
</dbReference>
<dbReference type="PANTHER" id="PTHR28047">
    <property type="entry name" value="PROTEIN DCG1"/>
    <property type="match status" value="1"/>
</dbReference>
<dbReference type="AlphaFoldDB" id="A0A2Y8ZY74"/>
<evidence type="ECO:0000313" key="3">
    <source>
        <dbReference type="EMBL" id="SSA37281.1"/>
    </source>
</evidence>
<dbReference type="PANTHER" id="PTHR28047:SF5">
    <property type="entry name" value="PROTEIN DCG1"/>
    <property type="match status" value="1"/>
</dbReference>
<accession>A0A2Y8ZY74</accession>
<dbReference type="Pfam" id="PF01177">
    <property type="entry name" value="Asp_Glu_race"/>
    <property type="match status" value="1"/>
</dbReference>
<dbReference type="InterPro" id="IPR053714">
    <property type="entry name" value="Iso_Racemase_Enz_sf"/>
</dbReference>
<sequence>MKIAYINPNATEAMTDGIVATARAALPEAEIVGLTNTRGPAAIEGPADGAAAVPGLLDLLPVARQAGAEAIVIACFDDTGLDAAREQAGCPVLGIGQSSYVMAQLLGLRFSVITSLPVSIPVIDGNIKAHGFGDLCASVRATGLPVLTIEKGAPETIDRIAAEIEAARREDGAGCALLGCAGMSPLMSVLAARTSLQLIDGVAASAHLAEAVVKGQSVALTSAP</sequence>
<dbReference type="Proteomes" id="UP000251571">
    <property type="component" value="Unassembled WGS sequence"/>
</dbReference>
<dbReference type="Gene3D" id="3.40.50.12500">
    <property type="match status" value="1"/>
</dbReference>
<evidence type="ECO:0000313" key="2">
    <source>
        <dbReference type="EMBL" id="PWJ21615.1"/>
    </source>
</evidence>
<dbReference type="InterPro" id="IPR052186">
    <property type="entry name" value="Hydantoin_racemase-like"/>
</dbReference>
<gene>
    <name evidence="2" type="ORF">BCF38_10120</name>
    <name evidence="3" type="ORF">SAMN05421539_10120</name>
</gene>
<reference evidence="2 4" key="2">
    <citation type="submission" date="2018-03" db="EMBL/GenBank/DDBJ databases">
        <title>Genomic Encyclopedia of Archaeal and Bacterial Type Strains, Phase II (KMG-II): from individual species to whole genera.</title>
        <authorList>
            <person name="Goeker M."/>
        </authorList>
    </citation>
    <scope>NUCLEOTIDE SEQUENCE [LARGE SCALE GENOMIC DNA]</scope>
    <source>
        <strain evidence="2 4">DSM 25227</strain>
    </source>
</reference>
<dbReference type="GO" id="GO:0047661">
    <property type="term" value="F:amino-acid racemase activity"/>
    <property type="evidence" value="ECO:0007669"/>
    <property type="project" value="InterPro"/>
</dbReference>
<protein>
    <submittedName>
        <fullName evidence="3">Allantoin racemase</fullName>
    </submittedName>
</protein>
<reference evidence="3 5" key="1">
    <citation type="submission" date="2016-10" db="EMBL/GenBank/DDBJ databases">
        <authorList>
            <person name="Cai Z."/>
        </authorList>
    </citation>
    <scope>NUCLEOTIDE SEQUENCE [LARGE SCALE GENOMIC DNA]</scope>
    <source>
        <strain evidence="3 5">DSM 25227</strain>
    </source>
</reference>
<dbReference type="EMBL" id="QGDJ01000001">
    <property type="protein sequence ID" value="PWJ21615.1"/>
    <property type="molecule type" value="Genomic_DNA"/>
</dbReference>
<keyword evidence="4" id="KW-1185">Reference proteome</keyword>